<organism evidence="1">
    <name type="scientific">marine metagenome</name>
    <dbReference type="NCBI Taxonomy" id="408172"/>
    <lineage>
        <taxon>unclassified sequences</taxon>
        <taxon>metagenomes</taxon>
        <taxon>ecological metagenomes</taxon>
    </lineage>
</organism>
<dbReference type="SUPFAM" id="SSF53335">
    <property type="entry name" value="S-adenosyl-L-methionine-dependent methyltransferases"/>
    <property type="match status" value="1"/>
</dbReference>
<name>A0A382FVP9_9ZZZZ</name>
<gene>
    <name evidence="1" type="ORF">METZ01_LOCUS219924</name>
</gene>
<protein>
    <recommendedName>
        <fullName evidence="2">Methyltransferase type 11 domain-containing protein</fullName>
    </recommendedName>
</protein>
<feature type="non-terminal residue" evidence="1">
    <location>
        <position position="178"/>
    </location>
</feature>
<dbReference type="Gene3D" id="3.40.50.150">
    <property type="entry name" value="Vaccinia Virus protein VP39"/>
    <property type="match status" value="1"/>
</dbReference>
<dbReference type="AlphaFoldDB" id="A0A382FVP9"/>
<proteinExistence type="predicted"/>
<evidence type="ECO:0008006" key="2">
    <source>
        <dbReference type="Google" id="ProtNLM"/>
    </source>
</evidence>
<dbReference type="EMBL" id="UINC01052118">
    <property type="protein sequence ID" value="SVB67070.1"/>
    <property type="molecule type" value="Genomic_DNA"/>
</dbReference>
<reference evidence="1" key="1">
    <citation type="submission" date="2018-05" db="EMBL/GenBank/DDBJ databases">
        <authorList>
            <person name="Lanie J.A."/>
            <person name="Ng W.-L."/>
            <person name="Kazmierczak K.M."/>
            <person name="Andrzejewski T.M."/>
            <person name="Davidsen T.M."/>
            <person name="Wayne K.J."/>
            <person name="Tettelin H."/>
            <person name="Glass J.I."/>
            <person name="Rusch D."/>
            <person name="Podicherti R."/>
            <person name="Tsui H.-C.T."/>
            <person name="Winkler M.E."/>
        </authorList>
    </citation>
    <scope>NUCLEOTIDE SEQUENCE</scope>
</reference>
<sequence>MSKPPSDNENKVIDFFTRKPYDIDHFNNHDSSGILLADFINGVKPNGLVIDAGCGINPFKKKIKNLIGFDAAPYPEADFQATFNQAHQIFGRDFADVVLALGSCNFGPVEENVYYFDKFYSWLKKGGLCIVRVHLNRAEIHMEADTEYANWTIPNADDCAFKWFKDKFKVLDMHIETM</sequence>
<evidence type="ECO:0000313" key="1">
    <source>
        <dbReference type="EMBL" id="SVB67070.1"/>
    </source>
</evidence>
<dbReference type="InterPro" id="IPR029063">
    <property type="entry name" value="SAM-dependent_MTases_sf"/>
</dbReference>
<accession>A0A382FVP9</accession>